<dbReference type="InterPro" id="IPR001647">
    <property type="entry name" value="HTH_TetR"/>
</dbReference>
<dbReference type="InterPro" id="IPR050109">
    <property type="entry name" value="HTH-type_TetR-like_transc_reg"/>
</dbReference>
<dbReference type="Pfam" id="PF00440">
    <property type="entry name" value="TetR_N"/>
    <property type="match status" value="1"/>
</dbReference>
<keyword evidence="1 2" id="KW-0238">DNA-binding</keyword>
<dbReference type="SUPFAM" id="SSF46689">
    <property type="entry name" value="Homeodomain-like"/>
    <property type="match status" value="1"/>
</dbReference>
<dbReference type="PANTHER" id="PTHR30055:SF231">
    <property type="entry name" value="TRANSCRIPTIONAL REGULATORY PROTEIN (PROBABLY DEOR-FAMILY)-RELATED"/>
    <property type="match status" value="1"/>
</dbReference>
<evidence type="ECO:0000259" key="3">
    <source>
        <dbReference type="PROSITE" id="PS50977"/>
    </source>
</evidence>
<proteinExistence type="predicted"/>
<comment type="caution">
    <text evidence="4">The sequence shown here is derived from an EMBL/GenBank/DDBJ whole genome shotgun (WGS) entry which is preliminary data.</text>
</comment>
<dbReference type="EMBL" id="JBBEGL010000003">
    <property type="protein sequence ID" value="MEJ2887730.1"/>
    <property type="molecule type" value="Genomic_DNA"/>
</dbReference>
<keyword evidence="5" id="KW-1185">Reference proteome</keyword>
<reference evidence="4 5" key="1">
    <citation type="submission" date="2024-03" db="EMBL/GenBank/DDBJ databases">
        <title>Actinomycetospora sp. OC33-EN06, a novel actinomycete isolated from wild orchid (Aerides multiflora).</title>
        <authorList>
            <person name="Suriyachadkun C."/>
        </authorList>
    </citation>
    <scope>NUCLEOTIDE SEQUENCE [LARGE SCALE GENOMIC DNA]</scope>
    <source>
        <strain evidence="4 5">OC33-EN06</strain>
    </source>
</reference>
<dbReference type="PROSITE" id="PS50977">
    <property type="entry name" value="HTH_TETR_2"/>
    <property type="match status" value="1"/>
</dbReference>
<dbReference type="InterPro" id="IPR041583">
    <property type="entry name" value="TetR_C_31"/>
</dbReference>
<dbReference type="PANTHER" id="PTHR30055">
    <property type="entry name" value="HTH-TYPE TRANSCRIPTIONAL REGULATOR RUTR"/>
    <property type="match status" value="1"/>
</dbReference>
<accession>A0ABU8N6Y7</accession>
<evidence type="ECO:0000313" key="5">
    <source>
        <dbReference type="Proteomes" id="UP001370100"/>
    </source>
</evidence>
<dbReference type="Proteomes" id="UP001370100">
    <property type="component" value="Unassembled WGS sequence"/>
</dbReference>
<feature type="domain" description="HTH tetR-type" evidence="3">
    <location>
        <begin position="14"/>
        <end position="74"/>
    </location>
</feature>
<evidence type="ECO:0000256" key="2">
    <source>
        <dbReference type="PROSITE-ProRule" id="PRU00335"/>
    </source>
</evidence>
<dbReference type="RefSeq" id="WP_337714177.1">
    <property type="nucleotide sequence ID" value="NZ_JBBEGL010000003.1"/>
</dbReference>
<name>A0ABU8N6Y7_9PSEU</name>
<dbReference type="InterPro" id="IPR009057">
    <property type="entry name" value="Homeodomain-like_sf"/>
</dbReference>
<evidence type="ECO:0000256" key="1">
    <source>
        <dbReference type="ARBA" id="ARBA00023125"/>
    </source>
</evidence>
<protein>
    <submittedName>
        <fullName evidence="4">TetR family transcriptional regulator</fullName>
    </submittedName>
</protein>
<evidence type="ECO:0000313" key="4">
    <source>
        <dbReference type="EMBL" id="MEJ2887730.1"/>
    </source>
</evidence>
<sequence length="183" mass="19792">MGDEITDGRLLKGQRRRQAIIAATIAVIGRSGLSGVSQRAVAAEAGVPGSAVSYYFPTVDGLLLAVMVDVNDRYIADLERCLAQPDPLDALAELVVGSGSDASRGTTAAEFELFMLAGRGERWRDEYRRWVDALERFFARYVDREASSLASVTIDGLILRIYCFPASLGVADVRSLLRSMTGA</sequence>
<feature type="DNA-binding region" description="H-T-H motif" evidence="2">
    <location>
        <begin position="37"/>
        <end position="56"/>
    </location>
</feature>
<dbReference type="Pfam" id="PF17940">
    <property type="entry name" value="TetR_C_31"/>
    <property type="match status" value="1"/>
</dbReference>
<gene>
    <name evidence="4" type="ORF">WCD41_14820</name>
</gene>
<dbReference type="Gene3D" id="1.10.357.10">
    <property type="entry name" value="Tetracycline Repressor, domain 2"/>
    <property type="match status" value="1"/>
</dbReference>
<organism evidence="4 5">
    <name type="scientific">Actinomycetospora aeridis</name>
    <dbReference type="NCBI Taxonomy" id="3129231"/>
    <lineage>
        <taxon>Bacteria</taxon>
        <taxon>Bacillati</taxon>
        <taxon>Actinomycetota</taxon>
        <taxon>Actinomycetes</taxon>
        <taxon>Pseudonocardiales</taxon>
        <taxon>Pseudonocardiaceae</taxon>
        <taxon>Actinomycetospora</taxon>
    </lineage>
</organism>